<comment type="caution">
    <text evidence="1">The sequence shown here is derived from an EMBL/GenBank/DDBJ whole genome shotgun (WGS) entry which is preliminary data.</text>
</comment>
<keyword evidence="2" id="KW-1185">Reference proteome</keyword>
<evidence type="ECO:0000313" key="1">
    <source>
        <dbReference type="EMBL" id="CAK0825556.1"/>
    </source>
</evidence>
<gene>
    <name evidence="1" type="ORF">PCOR1329_LOCUS25654</name>
</gene>
<dbReference type="EMBL" id="CAUYUJ010008991">
    <property type="protein sequence ID" value="CAK0825556.1"/>
    <property type="molecule type" value="Genomic_DNA"/>
</dbReference>
<protein>
    <submittedName>
        <fullName evidence="1">Uncharacterized protein</fullName>
    </submittedName>
</protein>
<dbReference type="Proteomes" id="UP001189429">
    <property type="component" value="Unassembled WGS sequence"/>
</dbReference>
<reference evidence="1" key="1">
    <citation type="submission" date="2023-10" db="EMBL/GenBank/DDBJ databases">
        <authorList>
            <person name="Chen Y."/>
            <person name="Shah S."/>
            <person name="Dougan E. K."/>
            <person name="Thang M."/>
            <person name="Chan C."/>
        </authorList>
    </citation>
    <scope>NUCLEOTIDE SEQUENCE [LARGE SCALE GENOMIC DNA]</scope>
</reference>
<sequence>MIAETTAAIYAGGFKWKESSLQVKGRGDAVTDTLDNVVCRGREGIMIFTAVDRMLVLGEMIDNHSSTATSMVYILGGMQKAIVLPGAGDPDHQRHLALARGT</sequence>
<evidence type="ECO:0000313" key="2">
    <source>
        <dbReference type="Proteomes" id="UP001189429"/>
    </source>
</evidence>
<name>A0ABN9S1G2_9DINO</name>
<accession>A0ABN9S1G2</accession>
<organism evidence="1 2">
    <name type="scientific">Prorocentrum cordatum</name>
    <dbReference type="NCBI Taxonomy" id="2364126"/>
    <lineage>
        <taxon>Eukaryota</taxon>
        <taxon>Sar</taxon>
        <taxon>Alveolata</taxon>
        <taxon>Dinophyceae</taxon>
        <taxon>Prorocentrales</taxon>
        <taxon>Prorocentraceae</taxon>
        <taxon>Prorocentrum</taxon>
    </lineage>
</organism>
<proteinExistence type="predicted"/>